<feature type="domain" description="Oxo-4-hydroxy-4-carboxy-5-ureidoimidazoline decarboxylase" evidence="8">
    <location>
        <begin position="107"/>
        <end position="262"/>
    </location>
</feature>
<evidence type="ECO:0000256" key="7">
    <source>
        <dbReference type="SAM" id="MobiDB-lite"/>
    </source>
</evidence>
<dbReference type="InterPro" id="IPR036778">
    <property type="entry name" value="OHCU_decarboxylase_sf"/>
</dbReference>
<comment type="caution">
    <text evidence="9">The sequence shown here is derived from an EMBL/GenBank/DDBJ whole genome shotgun (WGS) entry which is preliminary data.</text>
</comment>
<evidence type="ECO:0000259" key="8">
    <source>
        <dbReference type="Pfam" id="PF09349"/>
    </source>
</evidence>
<dbReference type="Pfam" id="PF09349">
    <property type="entry name" value="OHCU_decarbox"/>
    <property type="match status" value="1"/>
</dbReference>
<comment type="similarity">
    <text evidence="2">Belongs to the uricase family.</text>
</comment>
<accession>A0A2T3W9I5</accession>
<dbReference type="Gene3D" id="3.10.270.10">
    <property type="entry name" value="Urate Oxidase"/>
    <property type="match status" value="1"/>
</dbReference>
<dbReference type="EC" id="1.7.3.3" evidence="3"/>
<comment type="pathway">
    <text evidence="1">Purine metabolism; urate degradation; (S)-allantoin from urate: step 1/3.</text>
</comment>
<dbReference type="PANTHER" id="PTHR42874">
    <property type="entry name" value="URICASE"/>
    <property type="match status" value="1"/>
</dbReference>
<dbReference type="GO" id="GO:0006144">
    <property type="term" value="P:purine nucleobase metabolic process"/>
    <property type="evidence" value="ECO:0007669"/>
    <property type="project" value="UniProtKB-KW"/>
</dbReference>
<gene>
    <name evidence="9" type="ORF">C8263_06675</name>
</gene>
<dbReference type="Pfam" id="PF01014">
    <property type="entry name" value="Uricase"/>
    <property type="match status" value="2"/>
</dbReference>
<reference evidence="9 10" key="1">
    <citation type="submission" date="2018-03" db="EMBL/GenBank/DDBJ databases">
        <title>Draft genome of Deinococcus sp. OD32.</title>
        <authorList>
            <person name="Wang X.-P."/>
            <person name="Du Z.-J."/>
        </authorList>
    </citation>
    <scope>NUCLEOTIDE SEQUENCE [LARGE SCALE GENOMIC DNA]</scope>
    <source>
        <strain evidence="9 10">OD32</strain>
    </source>
</reference>
<dbReference type="PANTHER" id="PTHR42874:SF1">
    <property type="entry name" value="URICASE"/>
    <property type="match status" value="1"/>
</dbReference>
<evidence type="ECO:0000256" key="5">
    <source>
        <dbReference type="ARBA" id="ARBA00023002"/>
    </source>
</evidence>
<dbReference type="Gene3D" id="1.10.3330.10">
    <property type="entry name" value="Oxo-4-hydroxy-4-carboxy-5-ureidoimidazoline decarboxylase"/>
    <property type="match status" value="1"/>
</dbReference>
<sequence>MASAKVSADRSAEKRDTDHGRTIRTGPISTVENPTRKGQRPALPAFRCVPGPAARPRRPAGAFVRYPRATQNLSCPGCAACPGLGTAQPTTGVCFLVPEALPLSTLNRLSPQQFAAHFAGVLEHSPHYAAQVAAARPYRDAESVAQAFAHAVQASAPEEQLALIRAHPDLAGKAALAGELTPESTREQAGAGLDRLSPEEYAEFQALNAAYHARFALPYVVCVREHTKASIFEGARRRLGHTPEEERAAALHEIGRIARLRVLDLVAPEPPHPQGAAMTVKVKLGENNYGKADVRLFKVFRDGPRHDIKDVQVRVAVTGDFEAAHTGGDNTGLVATDTMRNTVYALARDGLTESVEAFGKHLIRHFVTQGPRVERARVTFTQHTWARMPSGGQPHDHAFVRQMPKHTAWVEGDGQGFTVESGIEELYILKTTESGWAGFHRDAYTTLPDTHDRILATVVSARWTYAAPECDYDAVWQAVYTALLDTFPDHFSPSMQRTLYRIGEAVLTRCPEIERIHFSFPNRHHILYPLERYGLDNPGTIFHADAEPYGVIEGWVERA</sequence>
<dbReference type="EMBL" id="PYSV01000005">
    <property type="protein sequence ID" value="PTA68482.1"/>
    <property type="molecule type" value="Genomic_DNA"/>
</dbReference>
<dbReference type="SUPFAM" id="SSF158694">
    <property type="entry name" value="UraD-Like"/>
    <property type="match status" value="1"/>
</dbReference>
<dbReference type="AlphaFoldDB" id="A0A2T3W9I5"/>
<evidence type="ECO:0000256" key="2">
    <source>
        <dbReference type="ARBA" id="ARBA00009760"/>
    </source>
</evidence>
<dbReference type="InterPro" id="IPR018020">
    <property type="entry name" value="OHCU_decarboxylase"/>
</dbReference>
<name>A0A2T3W9I5_9DEIO</name>
<feature type="region of interest" description="Disordered" evidence="7">
    <location>
        <begin position="1"/>
        <end position="44"/>
    </location>
</feature>
<dbReference type="SUPFAM" id="SSF55620">
    <property type="entry name" value="Tetrahydrobiopterin biosynthesis enzymes-like"/>
    <property type="match status" value="2"/>
</dbReference>
<organism evidence="9 10">
    <name type="scientific">Deinococcus arcticus</name>
    <dbReference type="NCBI Taxonomy" id="2136176"/>
    <lineage>
        <taxon>Bacteria</taxon>
        <taxon>Thermotogati</taxon>
        <taxon>Deinococcota</taxon>
        <taxon>Deinococci</taxon>
        <taxon>Deinococcales</taxon>
        <taxon>Deinococcaceae</taxon>
        <taxon>Deinococcus</taxon>
    </lineage>
</organism>
<dbReference type="Proteomes" id="UP000240317">
    <property type="component" value="Unassembled WGS sequence"/>
</dbReference>
<evidence type="ECO:0000256" key="4">
    <source>
        <dbReference type="ARBA" id="ARBA00022631"/>
    </source>
</evidence>
<protein>
    <recommendedName>
        <fullName evidence="3">factor independent urate hydroxylase</fullName>
        <ecNumber evidence="3">1.7.3.3</ecNumber>
    </recommendedName>
    <alternativeName>
        <fullName evidence="6">Urate oxidase</fullName>
    </alternativeName>
</protein>
<dbReference type="GO" id="GO:0000255">
    <property type="term" value="P:allantoin metabolic process"/>
    <property type="evidence" value="ECO:0007669"/>
    <property type="project" value="InterPro"/>
</dbReference>
<proteinExistence type="inferred from homology"/>
<keyword evidence="4" id="KW-0659">Purine metabolism</keyword>
<keyword evidence="10" id="KW-1185">Reference proteome</keyword>
<evidence type="ECO:0000313" key="10">
    <source>
        <dbReference type="Proteomes" id="UP000240317"/>
    </source>
</evidence>
<dbReference type="GO" id="GO:0004846">
    <property type="term" value="F:urate oxidase activity"/>
    <property type="evidence" value="ECO:0007669"/>
    <property type="project" value="UniProtKB-EC"/>
</dbReference>
<dbReference type="InterPro" id="IPR002042">
    <property type="entry name" value="Uricase"/>
</dbReference>
<dbReference type="NCBIfam" id="TIGR03383">
    <property type="entry name" value="urate_oxi"/>
    <property type="match status" value="1"/>
</dbReference>
<evidence type="ECO:0000256" key="1">
    <source>
        <dbReference type="ARBA" id="ARBA00004831"/>
    </source>
</evidence>
<dbReference type="InterPro" id="IPR017580">
    <property type="entry name" value="OHCU_decarboxylase-1"/>
</dbReference>
<evidence type="ECO:0000256" key="3">
    <source>
        <dbReference type="ARBA" id="ARBA00012598"/>
    </source>
</evidence>
<dbReference type="NCBIfam" id="TIGR03164">
    <property type="entry name" value="UHCUDC"/>
    <property type="match status" value="1"/>
</dbReference>
<feature type="compositionally biased region" description="Basic and acidic residues" evidence="7">
    <location>
        <begin position="7"/>
        <end position="21"/>
    </location>
</feature>
<keyword evidence="5" id="KW-0560">Oxidoreductase</keyword>
<dbReference type="OrthoDB" id="9809009at2"/>
<dbReference type="UniPathway" id="UPA00394">
    <property type="reaction ID" value="UER00650"/>
</dbReference>
<evidence type="ECO:0000256" key="6">
    <source>
        <dbReference type="ARBA" id="ARBA00031317"/>
    </source>
</evidence>
<dbReference type="GO" id="GO:0019628">
    <property type="term" value="P:urate catabolic process"/>
    <property type="evidence" value="ECO:0007669"/>
    <property type="project" value="UniProtKB-UniPathway"/>
</dbReference>
<evidence type="ECO:0000313" key="9">
    <source>
        <dbReference type="EMBL" id="PTA68482.1"/>
    </source>
</evidence>
<dbReference type="PRINTS" id="PR00093">
    <property type="entry name" value="URICASE"/>
</dbReference>